<evidence type="ECO:0000313" key="6">
    <source>
        <dbReference type="EMBL" id="ASK66196.1"/>
    </source>
</evidence>
<sequence>MVLYRPPRRPRSSSSRDHSSPTTVGSRWKALCDQESRRKVGALTGYAVIDLETTGFSPAKHHRILEIGVVEVSESGEIEREWASLVNPGRDISNSHVHGITATDVAGAPHFRDLAPILLESVQGRTIVAHNAPFDLRFLEAELLQAQMTPALLPLSGLCTMQWSSVFLEAPSRKLADCCAASGIELVDAHSALADARATAQLLGHYLSLLEGSGTLPWQEEHEISSAQIWPSP</sequence>
<evidence type="ECO:0000256" key="4">
    <source>
        <dbReference type="SAM" id="MobiDB-lite"/>
    </source>
</evidence>
<dbReference type="EMBL" id="CP022316">
    <property type="protein sequence ID" value="ASK66196.1"/>
    <property type="molecule type" value="Genomic_DNA"/>
</dbReference>
<keyword evidence="1" id="KW-0540">Nuclease</keyword>
<dbReference type="GO" id="GO:0003676">
    <property type="term" value="F:nucleic acid binding"/>
    <property type="evidence" value="ECO:0007669"/>
    <property type="project" value="InterPro"/>
</dbReference>
<dbReference type="GO" id="GO:0008408">
    <property type="term" value="F:3'-5' exonuclease activity"/>
    <property type="evidence" value="ECO:0007669"/>
    <property type="project" value="TreeGrafter"/>
</dbReference>
<dbReference type="Proteomes" id="UP000198398">
    <property type="component" value="Chromosome"/>
</dbReference>
<dbReference type="InterPro" id="IPR012337">
    <property type="entry name" value="RNaseH-like_sf"/>
</dbReference>
<dbReference type="Pfam" id="PF00929">
    <property type="entry name" value="RNase_T"/>
    <property type="match status" value="1"/>
</dbReference>
<dbReference type="PANTHER" id="PTHR30231:SF4">
    <property type="entry name" value="PROTEIN NEN2"/>
    <property type="match status" value="1"/>
</dbReference>
<feature type="compositionally biased region" description="Basic residues" evidence="4">
    <location>
        <begin position="1"/>
        <end position="11"/>
    </location>
</feature>
<feature type="domain" description="Exonuclease" evidence="5">
    <location>
        <begin position="45"/>
        <end position="212"/>
    </location>
</feature>
<dbReference type="CDD" id="cd06127">
    <property type="entry name" value="DEDDh"/>
    <property type="match status" value="1"/>
</dbReference>
<dbReference type="SMART" id="SM00479">
    <property type="entry name" value="EXOIII"/>
    <property type="match status" value="1"/>
</dbReference>
<dbReference type="FunFam" id="3.30.420.10:FF:000045">
    <property type="entry name" value="3'-5' exonuclease DinG"/>
    <property type="match status" value="1"/>
</dbReference>
<feature type="region of interest" description="Disordered" evidence="4">
    <location>
        <begin position="1"/>
        <end position="27"/>
    </location>
</feature>
<dbReference type="Gene3D" id="3.30.420.10">
    <property type="entry name" value="Ribonuclease H-like superfamily/Ribonuclease H"/>
    <property type="match status" value="1"/>
</dbReference>
<dbReference type="SUPFAM" id="SSF53098">
    <property type="entry name" value="Ribonuclease H-like"/>
    <property type="match status" value="1"/>
</dbReference>
<accession>A0A220UE63</accession>
<keyword evidence="7" id="KW-1185">Reference proteome</keyword>
<dbReference type="InterPro" id="IPR013520">
    <property type="entry name" value="Ribonucl_H"/>
</dbReference>
<protein>
    <recommendedName>
        <fullName evidence="5">Exonuclease domain-containing protein</fullName>
    </recommendedName>
</protein>
<reference evidence="7" key="1">
    <citation type="submission" date="2017-07" db="EMBL/GenBank/DDBJ databases">
        <title>Brachybacterium sp. VR2415.</title>
        <authorList>
            <person name="Tak E.J."/>
            <person name="Bae J.-W."/>
        </authorList>
    </citation>
    <scope>NUCLEOTIDE SEQUENCE [LARGE SCALE GENOMIC DNA]</scope>
    <source>
        <strain evidence="7">VR2415</strain>
    </source>
</reference>
<evidence type="ECO:0000256" key="2">
    <source>
        <dbReference type="ARBA" id="ARBA00022801"/>
    </source>
</evidence>
<evidence type="ECO:0000256" key="1">
    <source>
        <dbReference type="ARBA" id="ARBA00022722"/>
    </source>
</evidence>
<name>A0A220UE63_9MICO</name>
<evidence type="ECO:0000256" key="3">
    <source>
        <dbReference type="ARBA" id="ARBA00022839"/>
    </source>
</evidence>
<dbReference type="KEGG" id="brv:CFK39_10645"/>
<dbReference type="PANTHER" id="PTHR30231">
    <property type="entry name" value="DNA POLYMERASE III SUBUNIT EPSILON"/>
    <property type="match status" value="1"/>
</dbReference>
<keyword evidence="2" id="KW-0378">Hydrolase</keyword>
<gene>
    <name evidence="6" type="ORF">CFK39_10645</name>
</gene>
<keyword evidence="3" id="KW-0269">Exonuclease</keyword>
<dbReference type="GO" id="GO:0005829">
    <property type="term" value="C:cytosol"/>
    <property type="evidence" value="ECO:0007669"/>
    <property type="project" value="TreeGrafter"/>
</dbReference>
<proteinExistence type="predicted"/>
<dbReference type="AlphaFoldDB" id="A0A220UE63"/>
<evidence type="ECO:0000259" key="5">
    <source>
        <dbReference type="SMART" id="SM00479"/>
    </source>
</evidence>
<evidence type="ECO:0000313" key="7">
    <source>
        <dbReference type="Proteomes" id="UP000198398"/>
    </source>
</evidence>
<organism evidence="6 7">
    <name type="scientific">Brachybacterium avium</name>
    <dbReference type="NCBI Taxonomy" id="2017485"/>
    <lineage>
        <taxon>Bacteria</taxon>
        <taxon>Bacillati</taxon>
        <taxon>Actinomycetota</taxon>
        <taxon>Actinomycetes</taxon>
        <taxon>Micrococcales</taxon>
        <taxon>Dermabacteraceae</taxon>
        <taxon>Brachybacterium</taxon>
    </lineage>
</organism>
<dbReference type="InterPro" id="IPR036397">
    <property type="entry name" value="RNaseH_sf"/>
</dbReference>